<evidence type="ECO:0000313" key="3">
    <source>
        <dbReference type="Proteomes" id="UP000017836"/>
    </source>
</evidence>
<evidence type="ECO:0000313" key="2">
    <source>
        <dbReference type="EMBL" id="ERN15545.1"/>
    </source>
</evidence>
<reference evidence="3" key="1">
    <citation type="journal article" date="2013" name="Science">
        <title>The Amborella genome and the evolution of flowering plants.</title>
        <authorList>
            <consortium name="Amborella Genome Project"/>
        </authorList>
    </citation>
    <scope>NUCLEOTIDE SEQUENCE [LARGE SCALE GENOMIC DNA]</scope>
</reference>
<feature type="region of interest" description="Disordered" evidence="1">
    <location>
        <begin position="1"/>
        <end position="21"/>
    </location>
</feature>
<gene>
    <name evidence="2" type="ORF">AMTR_s00048p00121560</name>
</gene>
<dbReference type="AlphaFoldDB" id="U5D006"/>
<dbReference type="Proteomes" id="UP000017836">
    <property type="component" value="Unassembled WGS sequence"/>
</dbReference>
<proteinExistence type="predicted"/>
<dbReference type="HOGENOM" id="CLU_2743417_0_0_1"/>
<organism evidence="2 3">
    <name type="scientific">Amborella trichopoda</name>
    <dbReference type="NCBI Taxonomy" id="13333"/>
    <lineage>
        <taxon>Eukaryota</taxon>
        <taxon>Viridiplantae</taxon>
        <taxon>Streptophyta</taxon>
        <taxon>Embryophyta</taxon>
        <taxon>Tracheophyta</taxon>
        <taxon>Spermatophyta</taxon>
        <taxon>Magnoliopsida</taxon>
        <taxon>Amborellales</taxon>
        <taxon>Amborellaceae</taxon>
        <taxon>Amborella</taxon>
    </lineage>
</organism>
<evidence type="ECO:0000256" key="1">
    <source>
        <dbReference type="SAM" id="MobiDB-lite"/>
    </source>
</evidence>
<accession>U5D006</accession>
<dbReference type="EMBL" id="KI392502">
    <property type="protein sequence ID" value="ERN15545.1"/>
    <property type="molecule type" value="Genomic_DNA"/>
</dbReference>
<protein>
    <submittedName>
        <fullName evidence="2">Uncharacterized protein</fullName>
    </submittedName>
</protein>
<sequence>MWKHRKIEKLPENSRKGISGLGVKAPELRRASDSCGYAMTRPRYGPSEFTLSAVLYGGCDERREAEGPVRP</sequence>
<dbReference type="Gramene" id="ERN15545">
    <property type="protein sequence ID" value="ERN15545"/>
    <property type="gene ID" value="AMTR_s00048p00121560"/>
</dbReference>
<name>U5D006_AMBTC</name>
<keyword evidence="3" id="KW-1185">Reference proteome</keyword>